<accession>A0ABU2VT35</accession>
<name>A0ABU2VT35_9ACTN</name>
<sequence length="59" mass="6714">FEAICRSTDVRVGVPERIFTWATRQYARRTTRISTEMANSTIDSDRRPGPNVSAWVNIG</sequence>
<evidence type="ECO:0000313" key="2">
    <source>
        <dbReference type="Proteomes" id="UP001183824"/>
    </source>
</evidence>
<dbReference type="RefSeq" id="WP_311720884.1">
    <property type="nucleotide sequence ID" value="NZ_JAVREZ010000060.1"/>
</dbReference>
<organism evidence="1 2">
    <name type="scientific">Streptomyces doebereineriae</name>
    <dbReference type="NCBI Taxonomy" id="3075528"/>
    <lineage>
        <taxon>Bacteria</taxon>
        <taxon>Bacillati</taxon>
        <taxon>Actinomycetota</taxon>
        <taxon>Actinomycetes</taxon>
        <taxon>Kitasatosporales</taxon>
        <taxon>Streptomycetaceae</taxon>
        <taxon>Streptomyces</taxon>
    </lineage>
</organism>
<reference evidence="2" key="1">
    <citation type="submission" date="2023-07" db="EMBL/GenBank/DDBJ databases">
        <title>30 novel species of actinomycetes from the DSMZ collection.</title>
        <authorList>
            <person name="Nouioui I."/>
        </authorList>
    </citation>
    <scope>NUCLEOTIDE SEQUENCE [LARGE SCALE GENOMIC DNA]</scope>
    <source>
        <strain evidence="2">DSM 41640</strain>
    </source>
</reference>
<feature type="non-terminal residue" evidence="1">
    <location>
        <position position="1"/>
    </location>
</feature>
<keyword evidence="2" id="KW-1185">Reference proteome</keyword>
<comment type="caution">
    <text evidence="1">The sequence shown here is derived from an EMBL/GenBank/DDBJ whole genome shotgun (WGS) entry which is preliminary data.</text>
</comment>
<dbReference type="Proteomes" id="UP001183824">
    <property type="component" value="Unassembled WGS sequence"/>
</dbReference>
<protein>
    <submittedName>
        <fullName evidence="1">Uncharacterized protein</fullName>
    </submittedName>
</protein>
<gene>
    <name evidence="1" type="ORF">RNB18_50685</name>
</gene>
<evidence type="ECO:0000313" key="1">
    <source>
        <dbReference type="EMBL" id="MDT0488326.1"/>
    </source>
</evidence>
<dbReference type="EMBL" id="JAVREZ010000060">
    <property type="protein sequence ID" value="MDT0488326.1"/>
    <property type="molecule type" value="Genomic_DNA"/>
</dbReference>
<proteinExistence type="predicted"/>